<organism evidence="3 4">
    <name type="scientific">Fusarium floridanum</name>
    <dbReference type="NCBI Taxonomy" id="1325733"/>
    <lineage>
        <taxon>Eukaryota</taxon>
        <taxon>Fungi</taxon>
        <taxon>Dikarya</taxon>
        <taxon>Ascomycota</taxon>
        <taxon>Pezizomycotina</taxon>
        <taxon>Sordariomycetes</taxon>
        <taxon>Hypocreomycetidae</taxon>
        <taxon>Hypocreales</taxon>
        <taxon>Nectriaceae</taxon>
        <taxon>Fusarium</taxon>
        <taxon>Fusarium solani species complex</taxon>
    </lineage>
</organism>
<evidence type="ECO:0000256" key="1">
    <source>
        <dbReference type="PROSITE-ProRule" id="PRU00023"/>
    </source>
</evidence>
<dbReference type="InterPro" id="IPR054471">
    <property type="entry name" value="GPIID_WHD"/>
</dbReference>
<dbReference type="InterPro" id="IPR002110">
    <property type="entry name" value="Ankyrin_rpt"/>
</dbReference>
<dbReference type="PANTHER" id="PTHR46082:SF11">
    <property type="entry name" value="AAA+ ATPASE DOMAIN-CONTAINING PROTEIN-RELATED"/>
    <property type="match status" value="1"/>
</dbReference>
<dbReference type="Pfam" id="PF22939">
    <property type="entry name" value="WHD_GPIID"/>
    <property type="match status" value="1"/>
</dbReference>
<comment type="caution">
    <text evidence="3">The sequence shown here is derived from an EMBL/GenBank/DDBJ whole genome shotgun (WGS) entry which is preliminary data.</text>
</comment>
<accession>A0A428REK8</accession>
<protein>
    <recommendedName>
        <fullName evidence="2">GPI inositol-deacylase winged helix domain-containing protein</fullName>
    </recommendedName>
</protein>
<keyword evidence="1" id="KW-0040">ANK repeat</keyword>
<dbReference type="SUPFAM" id="SSF53167">
    <property type="entry name" value="Purine and uridine phosphorylases"/>
    <property type="match status" value="1"/>
</dbReference>
<evidence type="ECO:0000259" key="2">
    <source>
        <dbReference type="Pfam" id="PF22939"/>
    </source>
</evidence>
<dbReference type="SUPFAM" id="SSF48403">
    <property type="entry name" value="Ankyrin repeat"/>
    <property type="match status" value="1"/>
</dbReference>
<dbReference type="InterPro" id="IPR053137">
    <property type="entry name" value="NLR-like"/>
</dbReference>
<dbReference type="Proteomes" id="UP000287972">
    <property type="component" value="Unassembled WGS sequence"/>
</dbReference>
<evidence type="ECO:0000313" key="4">
    <source>
        <dbReference type="Proteomes" id="UP000287972"/>
    </source>
</evidence>
<dbReference type="Pfam" id="PF00023">
    <property type="entry name" value="Ank"/>
    <property type="match status" value="1"/>
</dbReference>
<gene>
    <name evidence="3" type="ORF">CEP51_010422</name>
</gene>
<reference evidence="3 4" key="1">
    <citation type="submission" date="2017-06" db="EMBL/GenBank/DDBJ databases">
        <title>Comparative genomic analysis of Ambrosia Fusariam Clade fungi.</title>
        <authorList>
            <person name="Stajich J.E."/>
            <person name="Carrillo J."/>
            <person name="Kijimoto T."/>
            <person name="Eskalen A."/>
            <person name="O'Donnell K."/>
            <person name="Kasson M."/>
        </authorList>
    </citation>
    <scope>NUCLEOTIDE SEQUENCE [LARGE SCALE GENOMIC DNA]</scope>
    <source>
        <strain evidence="3 4">NRRL62606</strain>
    </source>
</reference>
<sequence>MSNPSDYTVGWVCALTCEYVAAQEFLDEEHDPPDSLQPNDGNDYTLGKVGRHNVVIAVLPDGEYGTATAASVATSMLNSFRNVRIGLMVGIGGGAPSPTNDIRLGDIVVSAPREANGVTYGGVFEYDFGKTIQDQAFKQTRFLNQPPTTLRAAVQGLKTQYTRKGHQLGQAVSDVISKNPMLRDEYSRPHSSTDILFRSGSTHDSRGCAEFCARDPSSLEPRRQRTVYHDKPCIHYGTIASANQLMKNAIARDTLAKERNVLCFEMEAAGLMNDFPCLVIRGICDYSDSHKNKSWQGYAAMVAAAYAKDLLNRIIPSRIENEQRISELFTTALHALETTGDNVNAIKSRSDRRIELEILNWLTPIDYGPQQSDIFRRHQPGTGQPLGHIKSRFEDAISIEIRAHGEDVRKYVSGRLGELPMIVQGNVELREAIIHNISRAVDGMFLLAKLHFESLIGKMTAKAIRRTLESLPTGSDAYDSAYEEVMNRIEDQNKDKRDMAKKALLWITCAKWRLTKPELQEALAVELGETKLDQDNLPNMKDVASVCAGLVTIDEDSDILLLSKGANPHQAGTSSSTPPVALAALKGHAGVVEMLLKEGADSGTIPHESALTLSSPTAADQGYIHVITMLIRKGRCSGLGIPDYETALSAAARKGHDDIIRILLSCPNVAGMAGLTPEEVSLGPDHWPGVD</sequence>
<dbReference type="Gene3D" id="1.25.40.20">
    <property type="entry name" value="Ankyrin repeat-containing domain"/>
    <property type="match status" value="1"/>
</dbReference>
<dbReference type="GO" id="GO:0009116">
    <property type="term" value="P:nucleoside metabolic process"/>
    <property type="evidence" value="ECO:0007669"/>
    <property type="project" value="InterPro"/>
</dbReference>
<dbReference type="PROSITE" id="PS50088">
    <property type="entry name" value="ANK_REPEAT"/>
    <property type="match status" value="1"/>
</dbReference>
<dbReference type="GO" id="GO:0003824">
    <property type="term" value="F:catalytic activity"/>
    <property type="evidence" value="ECO:0007669"/>
    <property type="project" value="InterPro"/>
</dbReference>
<dbReference type="PROSITE" id="PS50297">
    <property type="entry name" value="ANK_REP_REGION"/>
    <property type="match status" value="1"/>
</dbReference>
<dbReference type="EMBL" id="NKCL01000322">
    <property type="protein sequence ID" value="RSL75948.1"/>
    <property type="molecule type" value="Genomic_DNA"/>
</dbReference>
<feature type="domain" description="GPI inositol-deacylase winged helix" evidence="2">
    <location>
        <begin position="495"/>
        <end position="558"/>
    </location>
</feature>
<feature type="repeat" description="ANK" evidence="1">
    <location>
        <begin position="575"/>
        <end position="607"/>
    </location>
</feature>
<keyword evidence="4" id="KW-1185">Reference proteome</keyword>
<name>A0A428REK8_9HYPO</name>
<dbReference type="AlphaFoldDB" id="A0A428REK8"/>
<evidence type="ECO:0000313" key="3">
    <source>
        <dbReference type="EMBL" id="RSL75948.1"/>
    </source>
</evidence>
<dbReference type="InterPro" id="IPR035994">
    <property type="entry name" value="Nucleoside_phosphorylase_sf"/>
</dbReference>
<proteinExistence type="predicted"/>
<dbReference type="PANTHER" id="PTHR46082">
    <property type="entry name" value="ATP/GTP-BINDING PROTEIN-RELATED"/>
    <property type="match status" value="1"/>
</dbReference>
<dbReference type="Gene3D" id="3.40.50.1580">
    <property type="entry name" value="Nucleoside phosphorylase domain"/>
    <property type="match status" value="1"/>
</dbReference>
<dbReference type="InterPro" id="IPR036770">
    <property type="entry name" value="Ankyrin_rpt-contain_sf"/>
</dbReference>